<keyword evidence="8" id="KW-1185">Reference proteome</keyword>
<dbReference type="Pfam" id="PF03963">
    <property type="entry name" value="FlgD"/>
    <property type="match status" value="1"/>
</dbReference>
<name>A0A1H9X523_9RHOB</name>
<comment type="similarity">
    <text evidence="1 5">Belongs to the FlgD family.</text>
</comment>
<dbReference type="RefSeq" id="WP_092696275.1">
    <property type="nucleotide sequence ID" value="NZ_FOGU01000018.1"/>
</dbReference>
<comment type="function">
    <text evidence="4 5">Required for flagellar hook formation. May act as a scaffolding protein.</text>
</comment>
<protein>
    <recommendedName>
        <fullName evidence="2 5">Basal-body rod modification protein FlgD</fullName>
    </recommendedName>
</protein>
<dbReference type="InterPro" id="IPR005648">
    <property type="entry name" value="FlgD"/>
</dbReference>
<dbReference type="Pfam" id="PF13860">
    <property type="entry name" value="FlgD_ig"/>
    <property type="match status" value="1"/>
</dbReference>
<gene>
    <name evidence="7" type="ORF">SAMN04490244_11836</name>
</gene>
<feature type="domain" description="FlgD/Vpr Ig-like" evidence="6">
    <location>
        <begin position="105"/>
        <end position="167"/>
    </location>
</feature>
<dbReference type="EMBL" id="FOGU01000018">
    <property type="protein sequence ID" value="SES41250.1"/>
    <property type="molecule type" value="Genomic_DNA"/>
</dbReference>
<dbReference type="AlphaFoldDB" id="A0A1H9X523"/>
<keyword evidence="3 5" id="KW-1005">Bacterial flagellum biogenesis</keyword>
<proteinExistence type="inferred from homology"/>
<dbReference type="Proteomes" id="UP000198885">
    <property type="component" value="Unassembled WGS sequence"/>
</dbReference>
<evidence type="ECO:0000256" key="3">
    <source>
        <dbReference type="ARBA" id="ARBA00022795"/>
    </source>
</evidence>
<organism evidence="7 8">
    <name type="scientific">Tranquillimonas rosea</name>
    <dbReference type="NCBI Taxonomy" id="641238"/>
    <lineage>
        <taxon>Bacteria</taxon>
        <taxon>Pseudomonadati</taxon>
        <taxon>Pseudomonadota</taxon>
        <taxon>Alphaproteobacteria</taxon>
        <taxon>Rhodobacterales</taxon>
        <taxon>Roseobacteraceae</taxon>
        <taxon>Tranquillimonas</taxon>
    </lineage>
</organism>
<evidence type="ECO:0000313" key="7">
    <source>
        <dbReference type="EMBL" id="SES41250.1"/>
    </source>
</evidence>
<keyword evidence="7" id="KW-0966">Cell projection</keyword>
<keyword evidence="7" id="KW-0282">Flagellum</keyword>
<reference evidence="7 8" key="1">
    <citation type="submission" date="2016-10" db="EMBL/GenBank/DDBJ databases">
        <authorList>
            <person name="de Groot N.N."/>
        </authorList>
    </citation>
    <scope>NUCLEOTIDE SEQUENCE [LARGE SCALE GENOMIC DNA]</scope>
    <source>
        <strain evidence="7 8">DSM 23042</strain>
    </source>
</reference>
<dbReference type="OrthoDB" id="9785233at2"/>
<evidence type="ECO:0000256" key="5">
    <source>
        <dbReference type="RuleBase" id="RU362076"/>
    </source>
</evidence>
<evidence type="ECO:0000256" key="1">
    <source>
        <dbReference type="ARBA" id="ARBA00010577"/>
    </source>
</evidence>
<sequence length="219" mass="22893">MDVSQTVHDGYTGRMPNVQTKDAAVSSDFETFLKMLTTQLENQDPLEPVKSEDFAVQLATFSGVEQQVKTNDLLASVAGQIGAMALSQMSGWVGKEARAAMPVAFDGTPVTLVPEATAIGDRHVLVVRDASGATVGRMPVSADGAPVEWAGTDATGAPLPEGQYGFASETYLGGELVDEAPVETFGRILETRMEGDSIDLVFAGGVTVPADAVTALRDG</sequence>
<evidence type="ECO:0000313" key="8">
    <source>
        <dbReference type="Proteomes" id="UP000198885"/>
    </source>
</evidence>
<evidence type="ECO:0000256" key="2">
    <source>
        <dbReference type="ARBA" id="ARBA00016013"/>
    </source>
</evidence>
<evidence type="ECO:0000256" key="4">
    <source>
        <dbReference type="ARBA" id="ARBA00024746"/>
    </source>
</evidence>
<evidence type="ECO:0000259" key="6">
    <source>
        <dbReference type="Pfam" id="PF13860"/>
    </source>
</evidence>
<dbReference type="GO" id="GO:0044781">
    <property type="term" value="P:bacterial-type flagellum organization"/>
    <property type="evidence" value="ECO:0007669"/>
    <property type="project" value="UniProtKB-UniRule"/>
</dbReference>
<keyword evidence="7" id="KW-0969">Cilium</keyword>
<accession>A0A1H9X523</accession>
<dbReference type="NCBIfam" id="NF009453">
    <property type="entry name" value="PRK12813.1"/>
    <property type="match status" value="1"/>
</dbReference>
<dbReference type="STRING" id="641238.SAMN04490244_11836"/>
<dbReference type="InterPro" id="IPR025965">
    <property type="entry name" value="FlgD/Vpr_Ig-like"/>
</dbReference>